<name>A0A815SE71_9BILA</name>
<accession>A0A815SE71</accession>
<gene>
    <name evidence="1" type="ORF">ZHD862_LOCUS36861</name>
</gene>
<comment type="caution">
    <text evidence="1">The sequence shown here is derived from an EMBL/GenBank/DDBJ whole genome shotgun (WGS) entry which is preliminary data.</text>
</comment>
<evidence type="ECO:0000313" key="1">
    <source>
        <dbReference type="EMBL" id="CAF1487756.1"/>
    </source>
</evidence>
<dbReference type="EMBL" id="CAJNOT010006345">
    <property type="protein sequence ID" value="CAF1487756.1"/>
    <property type="molecule type" value="Genomic_DNA"/>
</dbReference>
<proteinExistence type="predicted"/>
<organism evidence="1 2">
    <name type="scientific">Rotaria sordida</name>
    <dbReference type="NCBI Taxonomy" id="392033"/>
    <lineage>
        <taxon>Eukaryota</taxon>
        <taxon>Metazoa</taxon>
        <taxon>Spiralia</taxon>
        <taxon>Gnathifera</taxon>
        <taxon>Rotifera</taxon>
        <taxon>Eurotatoria</taxon>
        <taxon>Bdelloidea</taxon>
        <taxon>Philodinida</taxon>
        <taxon>Philodinidae</taxon>
        <taxon>Rotaria</taxon>
    </lineage>
</organism>
<dbReference type="AlphaFoldDB" id="A0A815SE71"/>
<protein>
    <submittedName>
        <fullName evidence="1">Uncharacterized protein</fullName>
    </submittedName>
</protein>
<reference evidence="1" key="1">
    <citation type="submission" date="2021-02" db="EMBL/GenBank/DDBJ databases">
        <authorList>
            <person name="Nowell W R."/>
        </authorList>
    </citation>
    <scope>NUCLEOTIDE SEQUENCE</scope>
</reference>
<evidence type="ECO:0000313" key="2">
    <source>
        <dbReference type="Proteomes" id="UP000663864"/>
    </source>
</evidence>
<sequence length="299" mass="35155">NESLNKQSQIEEVVFLALRQLKNSNLSHCLSEFAKRKDNLSDLLQLNSTVFFHYFNKTISSDSSNNILLTLMYLFELIFDAEILRIEIFELFLNLELKRVISNVHESSKVSFNSFLSMISNCSADLKHYLVKNFRLYLNFQSQFENTIKDEYFAVIIKWMNKNLNCYNTDDFLIELYKYIITFPDVKQFPLVYKFDYLSDLTPNYIGIAGDISSSNWNEFRDAIQRSFFGEEKYKRELYLCYKKNPSSSEALIDHYAKFGVLTTELVEMCEGYTDYAFFGIEQGPNLSNLKVFDRNVID</sequence>
<feature type="non-terminal residue" evidence="1">
    <location>
        <position position="1"/>
    </location>
</feature>
<dbReference type="Proteomes" id="UP000663864">
    <property type="component" value="Unassembled WGS sequence"/>
</dbReference>